<evidence type="ECO:0000313" key="2">
    <source>
        <dbReference type="Proteomes" id="UP000249005"/>
    </source>
</evidence>
<gene>
    <name evidence="1" type="ORF">NCTC12151_00656</name>
</gene>
<accession>A0A2X4UBH6</accession>
<dbReference type="AlphaFoldDB" id="A0A2X4UBH6"/>
<evidence type="ECO:0000313" key="1">
    <source>
        <dbReference type="EMBL" id="SQI36241.1"/>
    </source>
</evidence>
<dbReference type="EMBL" id="LS483470">
    <property type="protein sequence ID" value="SQI36241.1"/>
    <property type="molecule type" value="Genomic_DNA"/>
</dbReference>
<reference evidence="1 2" key="1">
    <citation type="submission" date="2018-06" db="EMBL/GenBank/DDBJ databases">
        <authorList>
            <consortium name="Pathogen Informatics"/>
            <person name="Doyle S."/>
        </authorList>
    </citation>
    <scope>NUCLEOTIDE SEQUENCE [LARGE SCALE GENOMIC DNA]</scope>
    <source>
        <strain evidence="1 2">NCTC12151</strain>
    </source>
</reference>
<protein>
    <submittedName>
        <fullName evidence="1">Uncharacterized protein</fullName>
    </submittedName>
</protein>
<organism evidence="1 2">
    <name type="scientific">Leminorella richardii</name>
    <dbReference type="NCBI Taxonomy" id="158841"/>
    <lineage>
        <taxon>Bacteria</taxon>
        <taxon>Pseudomonadati</taxon>
        <taxon>Pseudomonadota</taxon>
        <taxon>Gammaproteobacteria</taxon>
        <taxon>Enterobacterales</taxon>
        <taxon>Budviciaceae</taxon>
        <taxon>Leminorella</taxon>
    </lineage>
</organism>
<keyword evidence="2" id="KW-1185">Reference proteome</keyword>
<dbReference type="OrthoDB" id="9131875at2"/>
<sequence>MSSDSLMALRRYVTIAHHIPGRLRLRFNNKLIAALGKTKLSALDEYCGPGSSLRGYSLNAATGSLLLEYDAKRLSPDLISQLFGDDDAKADLALAELLPIISPSAAKE</sequence>
<dbReference type="KEGG" id="lri:NCTC12151_00656"/>
<proteinExistence type="predicted"/>
<name>A0A2X4UBH6_9GAMM</name>
<dbReference type="Proteomes" id="UP000249005">
    <property type="component" value="Chromosome 1"/>
</dbReference>
<dbReference type="RefSeq" id="WP_111739276.1">
    <property type="nucleotide sequence ID" value="NZ_LR698987.1"/>
</dbReference>